<name>A0ABU3XZ76_9GAMM</name>
<protein>
    <submittedName>
        <fullName evidence="1">Uncharacterized protein</fullName>
    </submittedName>
</protein>
<sequence length="177" mass="20609">MRTTLSSESPLAIDLVSKSILGHWDVSSAVSQCEYQFGQRLIYVQHPKYDSYVPYVEQAQETIKAVWNDIEHAVRFAEEFSRRLLPEFWRAHDKSEKSGMRFDVYSIHYDLNAPHPTYVIGKNNDFGFEHMIYDEDDLCQDSPKLTELPEPPENFWLSVSWIGARKFESITWSGAQP</sequence>
<dbReference type="RefSeq" id="WP_317234574.1">
    <property type="nucleotide sequence ID" value="NZ_JAWJUL010000168.1"/>
</dbReference>
<proteinExistence type="predicted"/>
<dbReference type="Proteomes" id="UP001273935">
    <property type="component" value="Unassembled WGS sequence"/>
</dbReference>
<evidence type="ECO:0000313" key="1">
    <source>
        <dbReference type="EMBL" id="MDV3443209.1"/>
    </source>
</evidence>
<reference evidence="1 2" key="1">
    <citation type="submission" date="2023-10" db="EMBL/GenBank/DDBJ databases">
        <title>Pseudomonas otitidis isolated from a paediatric patient with cystic fibrosis in Chile.</title>
        <authorList>
            <person name="Amsteins-Romero L."/>
            <person name="Opazo-Capurro A."/>
            <person name="Matus-Kohler M."/>
            <person name="Gonzalez-Rocha G."/>
        </authorList>
    </citation>
    <scope>NUCLEOTIDE SEQUENCE [LARGE SCALE GENOMIC DNA]</scope>
    <source>
        <strain evidence="1 2">P-714</strain>
    </source>
</reference>
<organism evidence="1 2">
    <name type="scientific">Metapseudomonas otitidis</name>
    <dbReference type="NCBI Taxonomy" id="319939"/>
    <lineage>
        <taxon>Bacteria</taxon>
        <taxon>Pseudomonadati</taxon>
        <taxon>Pseudomonadota</taxon>
        <taxon>Gammaproteobacteria</taxon>
        <taxon>Pseudomonadales</taxon>
        <taxon>Pseudomonadaceae</taxon>
        <taxon>Metapseudomonas</taxon>
    </lineage>
</organism>
<accession>A0ABU3XZ76</accession>
<keyword evidence="2" id="KW-1185">Reference proteome</keyword>
<gene>
    <name evidence="1" type="ORF">R0G64_27735</name>
</gene>
<evidence type="ECO:0000313" key="2">
    <source>
        <dbReference type="Proteomes" id="UP001273935"/>
    </source>
</evidence>
<dbReference type="EMBL" id="JAWJUL010000168">
    <property type="protein sequence ID" value="MDV3443209.1"/>
    <property type="molecule type" value="Genomic_DNA"/>
</dbReference>
<comment type="caution">
    <text evidence="1">The sequence shown here is derived from an EMBL/GenBank/DDBJ whole genome shotgun (WGS) entry which is preliminary data.</text>
</comment>